<dbReference type="HOGENOM" id="CLU_214199_0_0_9"/>
<dbReference type="Proteomes" id="UP000000271">
    <property type="component" value="Chromosome"/>
</dbReference>
<protein>
    <submittedName>
        <fullName evidence="1">Uncharacterized protein</fullName>
    </submittedName>
</protein>
<accession>D6XXU6</accession>
<gene>
    <name evidence="1" type="ordered locus">Bsel_2639</name>
</gene>
<sequence>MSISRVQKHLNFPKELYEAIEEYRKENMIPTFASAVYELVRKGLKV</sequence>
<organism evidence="1 2">
    <name type="scientific">Bacillus selenitireducens (strain ATCC 700615 / DSM 15326 / MLS10)</name>
    <dbReference type="NCBI Taxonomy" id="439292"/>
    <lineage>
        <taxon>Bacteria</taxon>
        <taxon>Bacillati</taxon>
        <taxon>Bacillota</taxon>
        <taxon>Bacilli</taxon>
        <taxon>Bacillales</taxon>
        <taxon>Bacillaceae</taxon>
        <taxon>Salisediminibacterium</taxon>
    </lineage>
</organism>
<evidence type="ECO:0000313" key="2">
    <source>
        <dbReference type="Proteomes" id="UP000000271"/>
    </source>
</evidence>
<proteinExistence type="predicted"/>
<evidence type="ECO:0000313" key="1">
    <source>
        <dbReference type="EMBL" id="ADI00139.1"/>
    </source>
</evidence>
<name>D6XXU6_BACIE</name>
<dbReference type="AlphaFoldDB" id="D6XXU6"/>
<reference evidence="1" key="1">
    <citation type="submission" date="2009-10" db="EMBL/GenBank/DDBJ databases">
        <title>Complete sequence of Bacillus selenitireducens MLS10.</title>
        <authorList>
            <consortium name="US DOE Joint Genome Institute"/>
            <person name="Lucas S."/>
            <person name="Copeland A."/>
            <person name="Lapidus A."/>
            <person name="Glavina del Rio T."/>
            <person name="Dalin E."/>
            <person name="Tice H."/>
            <person name="Bruce D."/>
            <person name="Goodwin L."/>
            <person name="Pitluck S."/>
            <person name="Sims D."/>
            <person name="Brettin T."/>
            <person name="Detter J.C."/>
            <person name="Han C."/>
            <person name="Larimer F."/>
            <person name="Land M."/>
            <person name="Hauser L."/>
            <person name="Kyrpides N."/>
            <person name="Ovchinnikova G."/>
            <person name="Stolz J."/>
        </authorList>
    </citation>
    <scope>NUCLEOTIDE SEQUENCE [LARGE SCALE GENOMIC DNA]</scope>
    <source>
        <strain evidence="1">MLS10</strain>
    </source>
</reference>
<keyword evidence="2" id="KW-1185">Reference proteome</keyword>
<dbReference type="RefSeq" id="WP_013173559.1">
    <property type="nucleotide sequence ID" value="NC_014219.1"/>
</dbReference>
<dbReference type="EMBL" id="CP001791">
    <property type="protein sequence ID" value="ADI00139.1"/>
    <property type="molecule type" value="Genomic_DNA"/>
</dbReference>
<dbReference type="KEGG" id="bse:Bsel_2639"/>